<dbReference type="InterPro" id="IPR037069">
    <property type="entry name" value="AcylCoA_DH/ox_N_sf"/>
</dbReference>
<dbReference type="PIRSF" id="PIRSF016578">
    <property type="entry name" value="HsaA"/>
    <property type="match status" value="1"/>
</dbReference>
<keyword evidence="7" id="KW-1185">Reference proteome</keyword>
<accession>A0A7X2IXT4</accession>
<dbReference type="PANTHER" id="PTHR43884:SF25">
    <property type="entry name" value="ACYL-COA DEHYDROGENASE YDBM-RELATED"/>
    <property type="match status" value="1"/>
</dbReference>
<sequence length="388" mass="42789">MASEETFIETAHQRELIERANQLAGNFSQRAKLHDEEAAFPFANFADLKKEGFLKLTVPEEFGGRELSLYDFLLVQEVLAKGDGATALSLGWHLGIIMNARETQKWKVSLFEKICREIVTDEVLVNTAATEAQTGSPLRGGKPATTAVEKNGHWVIDGRKTFTSLAPILDYFIVTATVEETGNIQEFLIPRGAEGLSVINTWNSLGMRATRSDDLVLQKVKVPLNSIMTAEEGGKQGMSQGWLLHIPACYLGIAQAARNYAVEFAKTYQPSSLPHPIKEVPEVRRKTARMEADLLAARHVLYGTARKWDSMPAARDSMKSELALAKTFAVNAALNVVDNAMRIVGGLSLSKDTPLERLYRDVRAGLHNPPADDITYDLLANEAFSDKC</sequence>
<dbReference type="InterPro" id="IPR036250">
    <property type="entry name" value="AcylCo_DH-like_C"/>
</dbReference>
<evidence type="ECO:0000259" key="3">
    <source>
        <dbReference type="Pfam" id="PF02770"/>
    </source>
</evidence>
<dbReference type="AlphaFoldDB" id="A0A7X2IXT4"/>
<evidence type="ECO:0000256" key="2">
    <source>
        <dbReference type="ARBA" id="ARBA00023002"/>
    </source>
</evidence>
<dbReference type="InterPro" id="IPR013786">
    <property type="entry name" value="AcylCoA_DH/ox_N"/>
</dbReference>
<dbReference type="EMBL" id="WKKI01000006">
    <property type="protein sequence ID" value="MRX71639.1"/>
    <property type="molecule type" value="Genomic_DNA"/>
</dbReference>
<dbReference type="PANTHER" id="PTHR43884">
    <property type="entry name" value="ACYL-COA DEHYDROGENASE"/>
    <property type="match status" value="1"/>
</dbReference>
<dbReference type="Gene3D" id="1.10.540.10">
    <property type="entry name" value="Acyl-CoA dehydrogenase/oxidase, N-terminal domain"/>
    <property type="match status" value="1"/>
</dbReference>
<evidence type="ECO:0000256" key="1">
    <source>
        <dbReference type="ARBA" id="ARBA00022630"/>
    </source>
</evidence>
<dbReference type="Gene3D" id="1.20.140.10">
    <property type="entry name" value="Butyryl-CoA Dehydrogenase, subunit A, domain 3"/>
    <property type="match status" value="1"/>
</dbReference>
<dbReference type="InterPro" id="IPR006091">
    <property type="entry name" value="Acyl-CoA_Oxase/DH_mid-dom"/>
</dbReference>
<protein>
    <submittedName>
        <fullName evidence="6">Acyl-CoA dehydrogenase</fullName>
    </submittedName>
</protein>
<organism evidence="6 7">
    <name type="scientific">Metabacillus lacus</name>
    <dbReference type="NCBI Taxonomy" id="1983721"/>
    <lineage>
        <taxon>Bacteria</taxon>
        <taxon>Bacillati</taxon>
        <taxon>Bacillota</taxon>
        <taxon>Bacilli</taxon>
        <taxon>Bacillales</taxon>
        <taxon>Bacillaceae</taxon>
        <taxon>Metabacillus</taxon>
    </lineage>
</organism>
<dbReference type="OrthoDB" id="9785203at2"/>
<dbReference type="InterPro" id="IPR013107">
    <property type="entry name" value="Acyl-CoA_DH_C"/>
</dbReference>
<keyword evidence="1" id="KW-0285">Flavoprotein</keyword>
<dbReference type="Pfam" id="PF02771">
    <property type="entry name" value="Acyl-CoA_dh_N"/>
    <property type="match status" value="1"/>
</dbReference>
<feature type="domain" description="Acyl-CoA dehydrogenase/oxidase N-terminal" evidence="4">
    <location>
        <begin position="10"/>
        <end position="99"/>
    </location>
</feature>
<name>A0A7X2IXT4_9BACI</name>
<evidence type="ECO:0000259" key="4">
    <source>
        <dbReference type="Pfam" id="PF02771"/>
    </source>
</evidence>
<comment type="caution">
    <text evidence="6">The sequence shown here is derived from an EMBL/GenBank/DDBJ whole genome shotgun (WGS) entry which is preliminary data.</text>
</comment>
<feature type="domain" description="Acyl-CoA dehydrogenase C-terminal" evidence="5">
    <location>
        <begin position="247"/>
        <end position="365"/>
    </location>
</feature>
<feature type="domain" description="Acyl-CoA oxidase/dehydrogenase middle" evidence="3">
    <location>
        <begin position="127"/>
        <end position="220"/>
    </location>
</feature>
<gene>
    <name evidence="6" type="ORF">GJU40_05550</name>
</gene>
<dbReference type="SUPFAM" id="SSF47203">
    <property type="entry name" value="Acyl-CoA dehydrogenase C-terminal domain-like"/>
    <property type="match status" value="1"/>
</dbReference>
<reference evidence="6 7" key="1">
    <citation type="submission" date="2019-11" db="EMBL/GenBank/DDBJ databases">
        <title>Bacillus lacus genome.</title>
        <authorList>
            <person name="Allen C.J."/>
            <person name="Newman J.D."/>
        </authorList>
    </citation>
    <scope>NUCLEOTIDE SEQUENCE [LARGE SCALE GENOMIC DNA]</scope>
    <source>
        <strain evidence="6 7">KCTC 33946</strain>
    </source>
</reference>
<evidence type="ECO:0000313" key="7">
    <source>
        <dbReference type="Proteomes" id="UP000448867"/>
    </source>
</evidence>
<dbReference type="Pfam" id="PF02770">
    <property type="entry name" value="Acyl-CoA_dh_M"/>
    <property type="match status" value="1"/>
</dbReference>
<dbReference type="GO" id="GO:0003995">
    <property type="term" value="F:acyl-CoA dehydrogenase activity"/>
    <property type="evidence" value="ECO:0007669"/>
    <property type="project" value="TreeGrafter"/>
</dbReference>
<dbReference type="SUPFAM" id="SSF56645">
    <property type="entry name" value="Acyl-CoA dehydrogenase NM domain-like"/>
    <property type="match status" value="1"/>
</dbReference>
<proteinExistence type="predicted"/>
<dbReference type="CDD" id="cd00567">
    <property type="entry name" value="ACAD"/>
    <property type="match status" value="1"/>
</dbReference>
<dbReference type="InterPro" id="IPR046373">
    <property type="entry name" value="Acyl-CoA_Oxase/DH_mid-dom_sf"/>
</dbReference>
<dbReference type="Pfam" id="PF08028">
    <property type="entry name" value="Acyl-CoA_dh_2"/>
    <property type="match status" value="1"/>
</dbReference>
<dbReference type="Proteomes" id="UP000448867">
    <property type="component" value="Unassembled WGS sequence"/>
</dbReference>
<dbReference type="GO" id="GO:0050660">
    <property type="term" value="F:flavin adenine dinucleotide binding"/>
    <property type="evidence" value="ECO:0007669"/>
    <property type="project" value="InterPro"/>
</dbReference>
<dbReference type="InterPro" id="IPR009100">
    <property type="entry name" value="AcylCoA_DH/oxidase_NM_dom_sf"/>
</dbReference>
<dbReference type="RefSeq" id="WP_154306775.1">
    <property type="nucleotide sequence ID" value="NZ_WKKI01000006.1"/>
</dbReference>
<evidence type="ECO:0000259" key="5">
    <source>
        <dbReference type="Pfam" id="PF08028"/>
    </source>
</evidence>
<evidence type="ECO:0000313" key="6">
    <source>
        <dbReference type="EMBL" id="MRX71639.1"/>
    </source>
</evidence>
<keyword evidence="2" id="KW-0560">Oxidoreductase</keyword>
<dbReference type="Gene3D" id="2.40.110.10">
    <property type="entry name" value="Butyryl-CoA Dehydrogenase, subunit A, domain 2"/>
    <property type="match status" value="1"/>
</dbReference>